<dbReference type="AlphaFoldDB" id="A0A940YGZ1"/>
<keyword evidence="3" id="KW-1185">Reference proteome</keyword>
<evidence type="ECO:0000313" key="2">
    <source>
        <dbReference type="EMBL" id="MBQ0929759.1"/>
    </source>
</evidence>
<gene>
    <name evidence="2" type="ORF">KAK03_04605</name>
</gene>
<comment type="caution">
    <text evidence="2">The sequence shown here is derived from an EMBL/GenBank/DDBJ whole genome shotgun (WGS) entry which is preliminary data.</text>
</comment>
<accession>A0A940YGZ1</accession>
<dbReference type="RefSeq" id="WP_210852008.1">
    <property type="nucleotide sequence ID" value="NZ_JAGQDD010000002.1"/>
</dbReference>
<dbReference type="Proteomes" id="UP000676246">
    <property type="component" value="Unassembled WGS sequence"/>
</dbReference>
<feature type="region of interest" description="Disordered" evidence="1">
    <location>
        <begin position="1"/>
        <end position="32"/>
    </location>
</feature>
<reference evidence="2 3" key="1">
    <citation type="submission" date="2021-04" db="EMBL/GenBank/DDBJ databases">
        <title>The genome sequence of Ideonella sp. 3Y2.</title>
        <authorList>
            <person name="Liu Y."/>
        </authorList>
    </citation>
    <scope>NUCLEOTIDE SEQUENCE [LARGE SCALE GENOMIC DNA]</scope>
    <source>
        <strain evidence="2 3">3Y2</strain>
    </source>
</reference>
<name>A0A940YGZ1_9BURK</name>
<proteinExistence type="predicted"/>
<organism evidence="2 3">
    <name type="scientific">Ideonella alba</name>
    <dbReference type="NCBI Taxonomy" id="2824118"/>
    <lineage>
        <taxon>Bacteria</taxon>
        <taxon>Pseudomonadati</taxon>
        <taxon>Pseudomonadota</taxon>
        <taxon>Betaproteobacteria</taxon>
        <taxon>Burkholderiales</taxon>
        <taxon>Sphaerotilaceae</taxon>
        <taxon>Ideonella</taxon>
    </lineage>
</organism>
<protein>
    <submittedName>
        <fullName evidence="2">Uncharacterized protein</fullName>
    </submittedName>
</protein>
<evidence type="ECO:0000256" key="1">
    <source>
        <dbReference type="SAM" id="MobiDB-lite"/>
    </source>
</evidence>
<dbReference type="EMBL" id="JAGQDD010000002">
    <property type="protein sequence ID" value="MBQ0929759.1"/>
    <property type="molecule type" value="Genomic_DNA"/>
</dbReference>
<sequence length="135" mass="14614">MQGGVDWSEAPDESAAESARLGRAGNPYAYWPDETGAETARLERSGDRYAYWPDETEAEGARLLRNEATLSDAAEKQREDAVLLGKQKEALAANRRAAAARDRQWASQDDAILARRAGPAPLPFAGRSTINDPAA</sequence>
<evidence type="ECO:0000313" key="3">
    <source>
        <dbReference type="Proteomes" id="UP000676246"/>
    </source>
</evidence>